<dbReference type="Pfam" id="PF08386">
    <property type="entry name" value="Abhydrolase_4"/>
    <property type="match status" value="1"/>
</dbReference>
<keyword evidence="6" id="KW-1185">Reference proteome</keyword>
<gene>
    <name evidence="5" type="ORF">CPLU01_16030</name>
</gene>
<dbReference type="SUPFAM" id="SSF53474">
    <property type="entry name" value="alpha/beta-Hydrolases"/>
    <property type="match status" value="1"/>
</dbReference>
<evidence type="ECO:0000313" key="6">
    <source>
        <dbReference type="Proteomes" id="UP000654918"/>
    </source>
</evidence>
<dbReference type="AlphaFoldDB" id="A0A8H6J2D2"/>
<dbReference type="InterPro" id="IPR051601">
    <property type="entry name" value="Serine_prot/Carboxylest_S33"/>
</dbReference>
<proteinExistence type="inferred from homology"/>
<comment type="caution">
    <text evidence="5">The sequence shown here is derived from an EMBL/GenBank/DDBJ whole genome shotgun (WGS) entry which is preliminary data.</text>
</comment>
<feature type="chain" id="PRO_5034576132" description="Peptidase S33 tripeptidyl aminopeptidase-like C-terminal domain-containing protein" evidence="3">
    <location>
        <begin position="18"/>
        <end position="586"/>
    </location>
</feature>
<dbReference type="InterPro" id="IPR029058">
    <property type="entry name" value="AB_hydrolase_fold"/>
</dbReference>
<protein>
    <recommendedName>
        <fullName evidence="4">Peptidase S33 tripeptidyl aminopeptidase-like C-terminal domain-containing protein</fullName>
    </recommendedName>
</protein>
<evidence type="ECO:0000256" key="1">
    <source>
        <dbReference type="ARBA" id="ARBA00010088"/>
    </source>
</evidence>
<comment type="similarity">
    <text evidence="1">Belongs to the peptidase S33 family.</text>
</comment>
<dbReference type="PANTHER" id="PTHR43248">
    <property type="entry name" value="2-SUCCINYL-6-HYDROXY-2,4-CYCLOHEXADIENE-1-CARBOXYLATE SYNTHASE"/>
    <property type="match status" value="1"/>
</dbReference>
<dbReference type="EMBL" id="WIGO01000783">
    <property type="protein sequence ID" value="KAF6804851.1"/>
    <property type="molecule type" value="Genomic_DNA"/>
</dbReference>
<keyword evidence="3" id="KW-0732">Signal</keyword>
<feature type="domain" description="Peptidase S33 tripeptidyl aminopeptidase-like C-terminal" evidence="4">
    <location>
        <begin position="466"/>
        <end position="550"/>
    </location>
</feature>
<accession>A0A8H6J2D2</accession>
<dbReference type="Gene3D" id="3.40.50.1820">
    <property type="entry name" value="alpha/beta hydrolase"/>
    <property type="match status" value="1"/>
</dbReference>
<evidence type="ECO:0000313" key="5">
    <source>
        <dbReference type="EMBL" id="KAF6804851.1"/>
    </source>
</evidence>
<evidence type="ECO:0000259" key="4">
    <source>
        <dbReference type="Pfam" id="PF08386"/>
    </source>
</evidence>
<dbReference type="GO" id="GO:0016787">
    <property type="term" value="F:hydrolase activity"/>
    <property type="evidence" value="ECO:0007669"/>
    <property type="project" value="UniProtKB-KW"/>
</dbReference>
<dbReference type="PANTHER" id="PTHR43248:SF25">
    <property type="entry name" value="AB HYDROLASE-1 DOMAIN-CONTAINING PROTEIN-RELATED"/>
    <property type="match status" value="1"/>
</dbReference>
<feature type="signal peptide" evidence="3">
    <location>
        <begin position="1"/>
        <end position="17"/>
    </location>
</feature>
<evidence type="ECO:0000256" key="3">
    <source>
        <dbReference type="SAM" id="SignalP"/>
    </source>
</evidence>
<dbReference type="InterPro" id="IPR013595">
    <property type="entry name" value="Pept_S33_TAP-like_C"/>
</dbReference>
<organism evidence="5 6">
    <name type="scientific">Colletotrichum plurivorum</name>
    <dbReference type="NCBI Taxonomy" id="2175906"/>
    <lineage>
        <taxon>Eukaryota</taxon>
        <taxon>Fungi</taxon>
        <taxon>Dikarya</taxon>
        <taxon>Ascomycota</taxon>
        <taxon>Pezizomycotina</taxon>
        <taxon>Sordariomycetes</taxon>
        <taxon>Hypocreomycetidae</taxon>
        <taxon>Glomerellales</taxon>
        <taxon>Glomerellaceae</taxon>
        <taxon>Colletotrichum</taxon>
        <taxon>Colletotrichum orchidearum species complex</taxon>
    </lineage>
</organism>
<evidence type="ECO:0000256" key="2">
    <source>
        <dbReference type="ARBA" id="ARBA00022801"/>
    </source>
</evidence>
<reference evidence="5" key="1">
    <citation type="journal article" date="2020" name="Phytopathology">
        <title>Genome Sequence Resources of Colletotrichum truncatum, C. plurivorum, C. musicola, and C. sojae: Four Species Pathogenic to Soybean (Glycine max).</title>
        <authorList>
            <person name="Rogerio F."/>
            <person name="Boufleur T.R."/>
            <person name="Ciampi-Guillardi M."/>
            <person name="Sukno S.A."/>
            <person name="Thon M.R."/>
            <person name="Massola Junior N.S."/>
            <person name="Baroncelli R."/>
        </authorList>
    </citation>
    <scope>NUCLEOTIDE SEQUENCE</scope>
    <source>
        <strain evidence="5">LFN00145</strain>
    </source>
</reference>
<dbReference type="Proteomes" id="UP000654918">
    <property type="component" value="Unassembled WGS sequence"/>
</dbReference>
<sequence length="586" mass="62747">MHSSVLLAGSLAALARAASVPLAARTSDNTTGFSWLETKPTKDLQYRDCGGGFLCARLEVPLDWSNPSKNATAAIGIVKLPATVPDDDPTFGGSVLLNPGGPSGSGTNWVYVAGPLLQRVLAGERNYELIGFDPRGVNVSTPHADCYKGDEMTRTVDQVREAGLPAVEDALSYHYQHAVGISKICEQDGMDGPFAYVNTASVARDMVEIVDRIDELRWKESGRDKPADAELPRLQYMGHSYGSYLGNVFASMFPERIGRLMIDAVWDPNDYATGTYHSYFNDAEAIIDLFYEVCFEARENCAIWTSGDASAADIKGRVNEALDALAESPIPLVSGTTITFLTSTLADVLLVEALYQPQAQFELLAERLGALVSGNHTRLLSLLPGSGNVTAPPSELPPYTWRSDVQFAVVCSDVVDGVGSRNMSYFEGLLDVFNEQLPTAGGSMARYWGLPCTGRTLRPPYAFTGPFGSPAPSTDDPKAPAAPLLITSNRLDPITPLRGAVASQKLHAGSSLVIQEAAGHGFLAGPTKCMAEIIREYFNTGKVPENGTVCEGACPPTIPSKNNCTSPLAARDGDNFIDLPVPGLTW</sequence>
<name>A0A8H6J2D2_9PEZI</name>
<keyword evidence="2" id="KW-0378">Hydrolase</keyword>